<feature type="transmembrane region" description="Helical" evidence="1">
    <location>
        <begin position="71"/>
        <end position="90"/>
    </location>
</feature>
<keyword evidence="1" id="KW-1133">Transmembrane helix</keyword>
<dbReference type="AlphaFoldDB" id="A0A917UD37"/>
<keyword evidence="3" id="KW-1185">Reference proteome</keyword>
<evidence type="ECO:0000313" key="2">
    <source>
        <dbReference type="EMBL" id="GGM83826.1"/>
    </source>
</evidence>
<dbReference type="RefSeq" id="WP_190257294.1">
    <property type="nucleotide sequence ID" value="NZ_BMPI01000094.1"/>
</dbReference>
<gene>
    <name evidence="2" type="ORF">GCM10007977_101530</name>
</gene>
<comment type="caution">
    <text evidence="2">The sequence shown here is derived from an EMBL/GenBank/DDBJ whole genome shotgun (WGS) entry which is preliminary data.</text>
</comment>
<feature type="transmembrane region" description="Helical" evidence="1">
    <location>
        <begin position="6"/>
        <end position="26"/>
    </location>
</feature>
<name>A0A917UD37_9ACTN</name>
<reference evidence="2" key="2">
    <citation type="submission" date="2020-09" db="EMBL/GenBank/DDBJ databases">
        <authorList>
            <person name="Sun Q."/>
            <person name="Ohkuma M."/>
        </authorList>
    </citation>
    <scope>NUCLEOTIDE SEQUENCE</scope>
    <source>
        <strain evidence="2">JCM 19831</strain>
    </source>
</reference>
<dbReference type="EMBL" id="BMPI01000094">
    <property type="protein sequence ID" value="GGM83826.1"/>
    <property type="molecule type" value="Genomic_DNA"/>
</dbReference>
<reference evidence="2" key="1">
    <citation type="journal article" date="2014" name="Int. J. Syst. Evol. Microbiol.">
        <title>Complete genome sequence of Corynebacterium casei LMG S-19264T (=DSM 44701T), isolated from a smear-ripened cheese.</title>
        <authorList>
            <consortium name="US DOE Joint Genome Institute (JGI-PGF)"/>
            <person name="Walter F."/>
            <person name="Albersmeier A."/>
            <person name="Kalinowski J."/>
            <person name="Ruckert C."/>
        </authorList>
    </citation>
    <scope>NUCLEOTIDE SEQUENCE</scope>
    <source>
        <strain evidence="2">JCM 19831</strain>
    </source>
</reference>
<proteinExistence type="predicted"/>
<keyword evidence="1" id="KW-0472">Membrane</keyword>
<feature type="transmembrane region" description="Helical" evidence="1">
    <location>
        <begin position="38"/>
        <end position="65"/>
    </location>
</feature>
<evidence type="ECO:0000256" key="1">
    <source>
        <dbReference type="SAM" id="Phobius"/>
    </source>
</evidence>
<dbReference type="Proteomes" id="UP000642070">
    <property type="component" value="Unassembled WGS sequence"/>
</dbReference>
<evidence type="ECO:0000313" key="3">
    <source>
        <dbReference type="Proteomes" id="UP000642070"/>
    </source>
</evidence>
<protein>
    <submittedName>
        <fullName evidence="2">Uncharacterized protein</fullName>
    </submittedName>
</protein>
<keyword evidence="1" id="KW-0812">Transmembrane</keyword>
<accession>A0A917UD37</accession>
<sequence>MHTWWVALGLGGAGASLGILLVQVLFWQRLRRVDADPVGILTQGIAVVWVGVPLCALHVTLFLLLTRLDQPGWWLGGVVTVLSVPIRRLLNLKAISVVLRRVGYEHGPVVDRDGVRVDQQPYWSMVRSWYRHEYSGKGVVDVVAIKLIGLLVHLMLWPVAALAAQASHVLMCQDPCDALGHSTDGHERPGDAFRALGTPYVRFAAGKPR</sequence>
<organism evidence="2 3">
    <name type="scientific">Dactylosporangium sucinum</name>
    <dbReference type="NCBI Taxonomy" id="1424081"/>
    <lineage>
        <taxon>Bacteria</taxon>
        <taxon>Bacillati</taxon>
        <taxon>Actinomycetota</taxon>
        <taxon>Actinomycetes</taxon>
        <taxon>Micromonosporales</taxon>
        <taxon>Micromonosporaceae</taxon>
        <taxon>Dactylosporangium</taxon>
    </lineage>
</organism>